<name>A0A1W2A801_9FIRM</name>
<protein>
    <submittedName>
        <fullName evidence="1">Uncharacterized protein</fullName>
    </submittedName>
</protein>
<dbReference type="EMBL" id="FWXI01000005">
    <property type="protein sequence ID" value="SMC56794.1"/>
    <property type="molecule type" value="Genomic_DNA"/>
</dbReference>
<keyword evidence="2" id="KW-1185">Reference proteome</keyword>
<accession>A0A1W2A801</accession>
<organism evidence="1 2">
    <name type="scientific">Sporomusa malonica</name>
    <dbReference type="NCBI Taxonomy" id="112901"/>
    <lineage>
        <taxon>Bacteria</taxon>
        <taxon>Bacillati</taxon>
        <taxon>Bacillota</taxon>
        <taxon>Negativicutes</taxon>
        <taxon>Selenomonadales</taxon>
        <taxon>Sporomusaceae</taxon>
        <taxon>Sporomusa</taxon>
    </lineage>
</organism>
<reference evidence="1 2" key="1">
    <citation type="submission" date="2017-04" db="EMBL/GenBank/DDBJ databases">
        <authorList>
            <person name="Afonso C.L."/>
            <person name="Miller P.J."/>
            <person name="Scott M.A."/>
            <person name="Spackman E."/>
            <person name="Goraichik I."/>
            <person name="Dimitrov K.M."/>
            <person name="Suarez D.L."/>
            <person name="Swayne D.E."/>
        </authorList>
    </citation>
    <scope>NUCLEOTIDE SEQUENCE [LARGE SCALE GENOMIC DNA]</scope>
    <source>
        <strain evidence="1 2">DSM 5090</strain>
    </source>
</reference>
<dbReference type="STRING" id="112901.SAMN04488500_105143"/>
<evidence type="ECO:0000313" key="2">
    <source>
        <dbReference type="Proteomes" id="UP000192738"/>
    </source>
</evidence>
<dbReference type="Proteomes" id="UP000192738">
    <property type="component" value="Unassembled WGS sequence"/>
</dbReference>
<dbReference type="AlphaFoldDB" id="A0A1W2A801"/>
<gene>
    <name evidence="1" type="ORF">SAMN04488500_105143</name>
</gene>
<proteinExistence type="predicted"/>
<sequence>MVEESGHFWMSMDSSEQLVIGNGEVLLINSKTGESTRIGNTVDEARTKLKELSKDEFFPDFMTDYNF</sequence>
<dbReference type="OrthoDB" id="1684198at2"/>
<evidence type="ECO:0000313" key="1">
    <source>
        <dbReference type="EMBL" id="SMC56794.1"/>
    </source>
</evidence>
<dbReference type="RefSeq" id="WP_084575073.1">
    <property type="nucleotide sequence ID" value="NZ_CP155572.1"/>
</dbReference>